<gene>
    <name evidence="1" type="ORF">QAD02_008902</name>
</gene>
<dbReference type="EMBL" id="CM056744">
    <property type="protein sequence ID" value="KAJ8667240.1"/>
    <property type="molecule type" value="Genomic_DNA"/>
</dbReference>
<name>A0ACC2N7R2_9HYME</name>
<accession>A0ACC2N7R2</accession>
<comment type="caution">
    <text evidence="1">The sequence shown here is derived from an EMBL/GenBank/DDBJ whole genome shotgun (WGS) entry which is preliminary data.</text>
</comment>
<organism evidence="1 2">
    <name type="scientific">Eretmocerus hayati</name>
    <dbReference type="NCBI Taxonomy" id="131215"/>
    <lineage>
        <taxon>Eukaryota</taxon>
        <taxon>Metazoa</taxon>
        <taxon>Ecdysozoa</taxon>
        <taxon>Arthropoda</taxon>
        <taxon>Hexapoda</taxon>
        <taxon>Insecta</taxon>
        <taxon>Pterygota</taxon>
        <taxon>Neoptera</taxon>
        <taxon>Endopterygota</taxon>
        <taxon>Hymenoptera</taxon>
        <taxon>Apocrita</taxon>
        <taxon>Proctotrupomorpha</taxon>
        <taxon>Chalcidoidea</taxon>
        <taxon>Aphelinidae</taxon>
        <taxon>Aphelininae</taxon>
        <taxon>Eretmocerus</taxon>
    </lineage>
</organism>
<reference evidence="1" key="1">
    <citation type="submission" date="2023-04" db="EMBL/GenBank/DDBJ databases">
        <title>A chromosome-level genome assembly of the parasitoid wasp Eretmocerus hayati.</title>
        <authorList>
            <person name="Zhong Y."/>
            <person name="Liu S."/>
            <person name="Liu Y."/>
        </authorList>
    </citation>
    <scope>NUCLEOTIDE SEQUENCE</scope>
    <source>
        <strain evidence="1">ZJU_SS_LIU_2023</strain>
    </source>
</reference>
<evidence type="ECO:0000313" key="1">
    <source>
        <dbReference type="EMBL" id="KAJ8667240.1"/>
    </source>
</evidence>
<protein>
    <submittedName>
        <fullName evidence="1">Uncharacterized protein</fullName>
    </submittedName>
</protein>
<proteinExistence type="predicted"/>
<evidence type="ECO:0000313" key="2">
    <source>
        <dbReference type="Proteomes" id="UP001239111"/>
    </source>
</evidence>
<keyword evidence="2" id="KW-1185">Reference proteome</keyword>
<dbReference type="Proteomes" id="UP001239111">
    <property type="component" value="Chromosome 4"/>
</dbReference>
<sequence length="339" mass="38867">MPTASPRQHLNTVLKRFKFEELEAVSRQVFPEISWPRVKYKLMKHHQQFTTAQALKVINNELDKLKLSDNIITNRVAILEVIDVSKHYKKKVWHGYELRSNDPVQSITADQIENDVSENFQTMQTNVDVRTVLAKGVIFVSIKFKPKKSSSKSPASAPTFFALMDGEKFFFSSKKQVSEDIVLAIVNALGHSNYKQLKLCGRDVHSLVQILINKKTSKLQSVEAQVPEDFEPELPSRTELGYDFTQHKQREEYSKKIFEDDPVLEQLKLNSINQPWEDEEAVNRFPDDIIQASVTFSSPDLSNFLGDLVKLTVIETPVPDFLTNLKSLGRNEFTLKQID</sequence>